<evidence type="ECO:0000256" key="1">
    <source>
        <dbReference type="SAM" id="MobiDB-lite"/>
    </source>
</evidence>
<organism evidence="2 3">
    <name type="scientific">Aquatica leii</name>
    <dbReference type="NCBI Taxonomy" id="1421715"/>
    <lineage>
        <taxon>Eukaryota</taxon>
        <taxon>Metazoa</taxon>
        <taxon>Ecdysozoa</taxon>
        <taxon>Arthropoda</taxon>
        <taxon>Hexapoda</taxon>
        <taxon>Insecta</taxon>
        <taxon>Pterygota</taxon>
        <taxon>Neoptera</taxon>
        <taxon>Endopterygota</taxon>
        <taxon>Coleoptera</taxon>
        <taxon>Polyphaga</taxon>
        <taxon>Elateriformia</taxon>
        <taxon>Elateroidea</taxon>
        <taxon>Lampyridae</taxon>
        <taxon>Luciolinae</taxon>
        <taxon>Aquatica</taxon>
    </lineage>
</organism>
<reference evidence="3" key="1">
    <citation type="submission" date="2023-01" db="EMBL/GenBank/DDBJ databases">
        <title>Key to firefly adult light organ development and bioluminescence: homeobox transcription factors regulate luciferase expression and transportation to peroxisome.</title>
        <authorList>
            <person name="Fu X."/>
        </authorList>
    </citation>
    <scope>NUCLEOTIDE SEQUENCE [LARGE SCALE GENOMIC DNA]</scope>
</reference>
<keyword evidence="3" id="KW-1185">Reference proteome</keyword>
<dbReference type="EMBL" id="JARPUR010000008">
    <property type="protein sequence ID" value="KAK4871896.1"/>
    <property type="molecule type" value="Genomic_DNA"/>
</dbReference>
<comment type="caution">
    <text evidence="2">The sequence shown here is derived from an EMBL/GenBank/DDBJ whole genome shotgun (WGS) entry which is preliminary data.</text>
</comment>
<evidence type="ECO:0000313" key="2">
    <source>
        <dbReference type="EMBL" id="KAK4871896.1"/>
    </source>
</evidence>
<dbReference type="AlphaFoldDB" id="A0AAN7P166"/>
<accession>A0AAN7P166</accession>
<protein>
    <recommendedName>
        <fullName evidence="4">DNA endonuclease RBBP8</fullName>
    </recommendedName>
</protein>
<feature type="compositionally biased region" description="Low complexity" evidence="1">
    <location>
        <begin position="105"/>
        <end position="117"/>
    </location>
</feature>
<feature type="region of interest" description="Disordered" evidence="1">
    <location>
        <begin position="97"/>
        <end position="118"/>
    </location>
</feature>
<name>A0AAN7P166_9COLE</name>
<proteinExistence type="predicted"/>
<evidence type="ECO:0008006" key="4">
    <source>
        <dbReference type="Google" id="ProtNLM"/>
    </source>
</evidence>
<evidence type="ECO:0000313" key="3">
    <source>
        <dbReference type="Proteomes" id="UP001353858"/>
    </source>
</evidence>
<sequence length="319" mass="37043">MCKSGYEEWTSFFTEEVESLWNTEPSEIRMILILHHILQKEFKRIETSINEKIQTFKHKMRLTSNLEIESKDELPSTQIDIEKLESLEQSPKIKRYRKIKRKKTSNSPSLSSGSKDSPNCSFSLLNSLLTARDKPLNYDCIQEDKPSDEIIDLCNLNDSGDSSCNKKKFQASKLKKASLLNKCNKNIVTQLIDDKAQANGNSRTDNNKLIKDDSSKMNPLSRLTLKSNLFKNYDRIPVKKSVVPEHPHITDRVRCKADKLKLPGWSCKSCQDYYEDFNLTEEQLREKMNICSKHRNKFEPLNQTPKGYWDVTMFSSEED</sequence>
<gene>
    <name evidence="2" type="ORF">RN001_016020</name>
</gene>
<dbReference type="Proteomes" id="UP001353858">
    <property type="component" value="Unassembled WGS sequence"/>
</dbReference>